<comment type="catalytic activity">
    <reaction evidence="4">
        <text>2 [molybdopterin-synthase sulfur-carrier protein]-C-terminal-Gly-aminoethanethioate + cyclic pyranopterin phosphate + H2O = molybdopterin + 2 [molybdopterin-synthase sulfur-carrier protein]-C-terminal Gly-Gly + 2 H(+)</text>
        <dbReference type="Rhea" id="RHEA:26333"/>
        <dbReference type="Rhea" id="RHEA-COMP:12202"/>
        <dbReference type="Rhea" id="RHEA-COMP:19907"/>
        <dbReference type="ChEBI" id="CHEBI:15377"/>
        <dbReference type="ChEBI" id="CHEBI:15378"/>
        <dbReference type="ChEBI" id="CHEBI:58698"/>
        <dbReference type="ChEBI" id="CHEBI:59648"/>
        <dbReference type="ChEBI" id="CHEBI:90778"/>
        <dbReference type="ChEBI" id="CHEBI:232372"/>
        <dbReference type="EC" id="2.8.1.12"/>
    </reaction>
</comment>
<comment type="function">
    <text evidence="4">Catalytic subunit of the molybdopterin synthase complex, a complex that catalyzes the conversion of precursor Z into molybdopterin. Acts by mediating the incorporation of 2 sulfur atoms from thiocarboxylated MOCS2A into precursor Z to generate a dithiolene group.</text>
</comment>
<name>A0AAV2HIK7_LYMST</name>
<keyword evidence="1 4" id="KW-0963">Cytoplasm</keyword>
<evidence type="ECO:0000256" key="4">
    <source>
        <dbReference type="HAMAP-Rule" id="MF_03052"/>
    </source>
</evidence>
<dbReference type="EC" id="2.8.1.12" evidence="4"/>
<comment type="subunit">
    <text evidence="4">Heterotetramer; composed of 2 small (MOCS2A) and 2 large (MOCS2B) subunits.</text>
</comment>
<keyword evidence="3 4" id="KW-0501">Molybdenum cofactor biosynthesis</keyword>
<dbReference type="PANTHER" id="PTHR23404">
    <property type="entry name" value="MOLYBDOPTERIN SYNTHASE RELATED"/>
    <property type="match status" value="1"/>
</dbReference>
<dbReference type="Gene3D" id="3.90.1170.40">
    <property type="entry name" value="Molybdopterin biosynthesis MoaE subunit"/>
    <property type="match status" value="1"/>
</dbReference>
<dbReference type="CDD" id="cd00756">
    <property type="entry name" value="MoaE"/>
    <property type="match status" value="1"/>
</dbReference>
<organism evidence="6 7">
    <name type="scientific">Lymnaea stagnalis</name>
    <name type="common">Great pond snail</name>
    <name type="synonym">Helix stagnalis</name>
    <dbReference type="NCBI Taxonomy" id="6523"/>
    <lineage>
        <taxon>Eukaryota</taxon>
        <taxon>Metazoa</taxon>
        <taxon>Spiralia</taxon>
        <taxon>Lophotrochozoa</taxon>
        <taxon>Mollusca</taxon>
        <taxon>Gastropoda</taxon>
        <taxon>Heterobranchia</taxon>
        <taxon>Euthyneura</taxon>
        <taxon>Panpulmonata</taxon>
        <taxon>Hygrophila</taxon>
        <taxon>Lymnaeoidea</taxon>
        <taxon>Lymnaeidae</taxon>
        <taxon>Lymnaea</taxon>
    </lineage>
</organism>
<dbReference type="InterPro" id="IPR028888">
    <property type="entry name" value="MOCS2B_euk"/>
</dbReference>
<evidence type="ECO:0000256" key="1">
    <source>
        <dbReference type="ARBA" id="ARBA00022490"/>
    </source>
</evidence>
<accession>A0AAV2HIK7</accession>
<comment type="pathway">
    <text evidence="4">Cofactor biosynthesis; molybdopterin biosynthesis.</text>
</comment>
<dbReference type="InterPro" id="IPR036563">
    <property type="entry name" value="MoaE_sf"/>
</dbReference>
<dbReference type="HAMAP" id="MF_03052">
    <property type="entry name" value="MOC2B"/>
    <property type="match status" value="1"/>
</dbReference>
<comment type="caution">
    <text evidence="6">The sequence shown here is derived from an EMBL/GenBank/DDBJ whole genome shotgun (WGS) entry which is preliminary data.</text>
</comment>
<dbReference type="Pfam" id="PF02391">
    <property type="entry name" value="MoaE"/>
    <property type="match status" value="1"/>
</dbReference>
<comment type="subcellular location">
    <subcellularLocation>
        <location evidence="4">Cytoplasm</location>
    </subcellularLocation>
</comment>
<evidence type="ECO:0000313" key="6">
    <source>
        <dbReference type="EMBL" id="CAL1531861.1"/>
    </source>
</evidence>
<evidence type="ECO:0000256" key="3">
    <source>
        <dbReference type="ARBA" id="ARBA00023150"/>
    </source>
</evidence>
<keyword evidence="7" id="KW-1185">Reference proteome</keyword>
<dbReference type="GO" id="GO:1990140">
    <property type="term" value="C:molybdopterin synthase complex"/>
    <property type="evidence" value="ECO:0007669"/>
    <property type="project" value="UniProtKB-UniRule"/>
</dbReference>
<evidence type="ECO:0000256" key="2">
    <source>
        <dbReference type="ARBA" id="ARBA00022679"/>
    </source>
</evidence>
<dbReference type="FunFam" id="3.90.1170.40:FF:000002">
    <property type="entry name" value="Molybdopterin synthase catalytic subunit"/>
    <property type="match status" value="1"/>
</dbReference>
<comment type="similarity">
    <text evidence="4">Belongs to the MoaE family. MOCS2B subfamily.</text>
</comment>
<sequence>MDFVDVVEDKLKVEDITNMVSSETCGAISMFVGTTRDNFDGKRVVRLDYEAYMPMAKRKMLEVCAAIREKWDIHNIAIIHRIGVVPVKEASIVIAISSAHRQESLEAVHYAIDTVKATVPIWKKEVYEDDSSSWKQNKECTWSHELPSSSKINESTSTTQLCWQSGQKGVDTSLDKSTQQSHSPSNKCIISSSVTEKL</sequence>
<dbReference type="InterPro" id="IPR003448">
    <property type="entry name" value="Mopterin_biosynth_MoaE"/>
</dbReference>
<dbReference type="GO" id="GO:0006777">
    <property type="term" value="P:Mo-molybdopterin cofactor biosynthetic process"/>
    <property type="evidence" value="ECO:0007669"/>
    <property type="project" value="UniProtKB-UniRule"/>
</dbReference>
<feature type="binding site" evidence="4">
    <location>
        <begin position="100"/>
        <end position="101"/>
    </location>
    <ligand>
        <name>substrate</name>
    </ligand>
</feature>
<evidence type="ECO:0000313" key="7">
    <source>
        <dbReference type="Proteomes" id="UP001497497"/>
    </source>
</evidence>
<dbReference type="GO" id="GO:0030366">
    <property type="term" value="F:molybdopterin synthase activity"/>
    <property type="evidence" value="ECO:0007669"/>
    <property type="project" value="UniProtKB-UniRule"/>
</dbReference>
<reference evidence="6 7" key="1">
    <citation type="submission" date="2024-04" db="EMBL/GenBank/DDBJ databases">
        <authorList>
            <consortium name="Genoscope - CEA"/>
            <person name="William W."/>
        </authorList>
    </citation>
    <scope>NUCLEOTIDE SEQUENCE [LARGE SCALE GENOMIC DNA]</scope>
</reference>
<feature type="region of interest" description="Disordered" evidence="5">
    <location>
        <begin position="169"/>
        <end position="198"/>
    </location>
</feature>
<dbReference type="SUPFAM" id="SSF54690">
    <property type="entry name" value="Molybdopterin synthase subunit MoaE"/>
    <property type="match status" value="1"/>
</dbReference>
<dbReference type="AlphaFoldDB" id="A0AAV2HIK7"/>
<evidence type="ECO:0000256" key="5">
    <source>
        <dbReference type="SAM" id="MobiDB-lite"/>
    </source>
</evidence>
<dbReference type="EMBL" id="CAXITT010000099">
    <property type="protein sequence ID" value="CAL1531861.1"/>
    <property type="molecule type" value="Genomic_DNA"/>
</dbReference>
<proteinExistence type="inferred from homology"/>
<protein>
    <recommendedName>
        <fullName evidence="4">Molybdopterin synthase catalytic subunit</fullName>
        <ecNumber evidence="4">2.8.1.12</ecNumber>
    </recommendedName>
    <alternativeName>
        <fullName evidence="4">Molybdenum cofactor synthesis protein 2 large subunit</fullName>
    </alternativeName>
    <alternativeName>
        <fullName evidence="4">Molybdenum cofactor synthesis protein 2B</fullName>
        <shortName evidence="4">MOCS2B</shortName>
    </alternativeName>
</protein>
<feature type="binding site" evidence="4">
    <location>
        <position position="116"/>
    </location>
    <ligand>
        <name>substrate</name>
    </ligand>
</feature>
<keyword evidence="2 4" id="KW-0808">Transferase</keyword>
<feature type="binding site" evidence="4">
    <location>
        <begin position="123"/>
        <end position="125"/>
    </location>
    <ligand>
        <name>substrate</name>
    </ligand>
</feature>
<feature type="compositionally biased region" description="Polar residues" evidence="5">
    <location>
        <begin position="175"/>
        <end position="198"/>
    </location>
</feature>
<gene>
    <name evidence="6" type="ORF">GSLYS_00005956001</name>
</gene>
<dbReference type="Proteomes" id="UP001497497">
    <property type="component" value="Unassembled WGS sequence"/>
</dbReference>